<dbReference type="HOGENOM" id="CLU_016574_6_1_1"/>
<accession>A0A086SXY8</accession>
<dbReference type="InterPro" id="IPR001138">
    <property type="entry name" value="Zn2Cys6_DnaBD"/>
</dbReference>
<dbReference type="PANTHER" id="PTHR31668:SF24">
    <property type="entry name" value="TRANSCRIPTION FACTOR, PUTATIVE-RELATED"/>
    <property type="match status" value="1"/>
</dbReference>
<dbReference type="InterPro" id="IPR036864">
    <property type="entry name" value="Zn2-C6_fun-type_DNA-bd_sf"/>
</dbReference>
<dbReference type="Gene3D" id="4.10.240.10">
    <property type="entry name" value="Zn(2)-C6 fungal-type DNA-binding domain"/>
    <property type="match status" value="2"/>
</dbReference>
<dbReference type="PANTHER" id="PTHR31668">
    <property type="entry name" value="GLUCOSE TRANSPORT TRANSCRIPTION REGULATOR RGT1-RELATED-RELATED"/>
    <property type="match status" value="1"/>
</dbReference>
<dbReference type="CDD" id="cd00067">
    <property type="entry name" value="GAL4"/>
    <property type="match status" value="2"/>
</dbReference>
<dbReference type="GO" id="GO:0000981">
    <property type="term" value="F:DNA-binding transcription factor activity, RNA polymerase II-specific"/>
    <property type="evidence" value="ECO:0007669"/>
    <property type="project" value="InterPro"/>
</dbReference>
<protein>
    <recommendedName>
        <fullName evidence="2">Zn(2)-C6 fungal-type domain-containing protein</fullName>
    </recommendedName>
</protein>
<dbReference type="Proteomes" id="UP000029964">
    <property type="component" value="Unassembled WGS sequence"/>
</dbReference>
<dbReference type="SUPFAM" id="SSF57701">
    <property type="entry name" value="Zn2/Cys6 DNA-binding domain"/>
    <property type="match status" value="1"/>
</dbReference>
<dbReference type="Pfam" id="PF00172">
    <property type="entry name" value="Zn_clus"/>
    <property type="match status" value="1"/>
</dbReference>
<dbReference type="OrthoDB" id="2740448at2759"/>
<evidence type="ECO:0000259" key="2">
    <source>
        <dbReference type="PROSITE" id="PS50048"/>
    </source>
</evidence>
<dbReference type="AlphaFoldDB" id="A0A086SXY8"/>
<feature type="domain" description="Zn(2)-C6 fungal-type" evidence="2">
    <location>
        <begin position="7"/>
        <end position="41"/>
    </location>
</feature>
<dbReference type="STRING" id="857340.A0A086SXY8"/>
<dbReference type="PROSITE" id="PS50048">
    <property type="entry name" value="ZN2_CY6_FUNGAL_2"/>
    <property type="match status" value="1"/>
</dbReference>
<sequence length="521" mass="58673">MAPKATACDACGKSKSRCELTEKEPDGPCLLCRYLALPCVFSATYDVPCDFCRSRKRKCFVDRDGDVSGAMQSSPNQNRNQDRRPCRECKHRGHTCTWPDGERTNKPSYLEFLGLPAIYNAKFFNDLVPSFETLVYPFSPVITAEEIRDAISNMESDFEDAALVCAFGSATIFHTKGTGRSIEDIGMHMESLAKFSYAALKSFDPLTGPSGRLLDQPRITLKSTMAYLYLEISMTALGRFNRSFTFLREAIAMLQVVENGSFPLEGGESSKYQRLYWEAYVHERFLTLAGSFPSILPPLPSGLPTHDPTLPPIVEFNFNRIIRLFRILDRRFLAHWMHYSGKEALDDPIPELTEQWIEKKKAEIAADELQPDDGGALTHMQVADMLLNRLWLRSVLFQLSLKAQPQQSAHGLLFPAGQLAPQLHILMETLGEEDVLGSRGAAILKKLFDITRAATEAITLAADAIHAVGFDTRAQISDVLSLIRLFFRFETAENDRKRHLRDLLTRVQQQYPNLADYTLSP</sequence>
<evidence type="ECO:0000313" key="3">
    <source>
        <dbReference type="EMBL" id="KFH41970.1"/>
    </source>
</evidence>
<comment type="caution">
    <text evidence="3">The sequence shown here is derived from an EMBL/GenBank/DDBJ whole genome shotgun (WGS) entry which is preliminary data.</text>
</comment>
<evidence type="ECO:0000256" key="1">
    <source>
        <dbReference type="ARBA" id="ARBA00023242"/>
    </source>
</evidence>
<gene>
    <name evidence="3" type="ORF">ACRE_072840</name>
</gene>
<name>A0A086SXY8_HAPC1</name>
<organism evidence="3 4">
    <name type="scientific">Hapsidospora chrysogenum (strain ATCC 11550 / CBS 779.69 / DSM 880 / IAM 14645 / JCM 23072 / IMI 49137)</name>
    <name type="common">Acremonium chrysogenum</name>
    <dbReference type="NCBI Taxonomy" id="857340"/>
    <lineage>
        <taxon>Eukaryota</taxon>
        <taxon>Fungi</taxon>
        <taxon>Dikarya</taxon>
        <taxon>Ascomycota</taxon>
        <taxon>Pezizomycotina</taxon>
        <taxon>Sordariomycetes</taxon>
        <taxon>Hypocreomycetidae</taxon>
        <taxon>Hypocreales</taxon>
        <taxon>Bionectriaceae</taxon>
        <taxon>Hapsidospora</taxon>
    </lineage>
</organism>
<keyword evidence="1" id="KW-0539">Nucleus</keyword>
<evidence type="ECO:0000313" key="4">
    <source>
        <dbReference type="Proteomes" id="UP000029964"/>
    </source>
</evidence>
<dbReference type="InterPro" id="IPR050797">
    <property type="entry name" value="Carb_Metab_Trans_Reg"/>
</dbReference>
<keyword evidence="4" id="KW-1185">Reference proteome</keyword>
<dbReference type="EMBL" id="JPKY01000108">
    <property type="protein sequence ID" value="KFH41970.1"/>
    <property type="molecule type" value="Genomic_DNA"/>
</dbReference>
<dbReference type="GO" id="GO:0008270">
    <property type="term" value="F:zinc ion binding"/>
    <property type="evidence" value="ECO:0007669"/>
    <property type="project" value="InterPro"/>
</dbReference>
<proteinExistence type="predicted"/>
<reference evidence="4" key="1">
    <citation type="journal article" date="2014" name="Genome Announc.">
        <title>Genome sequence and annotation of Acremonium chrysogenum, producer of the beta-lactam antibiotic cephalosporin C.</title>
        <authorList>
            <person name="Terfehr D."/>
            <person name="Dahlmann T.A."/>
            <person name="Specht T."/>
            <person name="Zadra I."/>
            <person name="Kuernsteiner H."/>
            <person name="Kueck U."/>
        </authorList>
    </citation>
    <scope>NUCLEOTIDE SEQUENCE [LARGE SCALE GENOMIC DNA]</scope>
    <source>
        <strain evidence="4">ATCC 11550 / CBS 779.69 / DSM 880 / IAM 14645 / JCM 23072 / IMI 49137</strain>
    </source>
</reference>